<gene>
    <name evidence="2" type="ORF">VNO77_06265</name>
</gene>
<name>A0AAN9M7E6_CANGL</name>
<reference evidence="2 3" key="1">
    <citation type="submission" date="2024-01" db="EMBL/GenBank/DDBJ databases">
        <title>The genomes of 5 underutilized Papilionoideae crops provide insights into root nodulation and disease resistanc.</title>
        <authorList>
            <person name="Jiang F."/>
        </authorList>
    </citation>
    <scope>NUCLEOTIDE SEQUENCE [LARGE SCALE GENOMIC DNA]</scope>
    <source>
        <strain evidence="2">LVBAO_FW01</strain>
        <tissue evidence="2">Leaves</tissue>
    </source>
</reference>
<dbReference type="Proteomes" id="UP001367508">
    <property type="component" value="Unassembled WGS sequence"/>
</dbReference>
<keyword evidence="3" id="KW-1185">Reference proteome</keyword>
<dbReference type="EMBL" id="JAYMYQ010000002">
    <property type="protein sequence ID" value="KAK7349139.1"/>
    <property type="molecule type" value="Genomic_DNA"/>
</dbReference>
<accession>A0AAN9M7E6</accession>
<feature type="chain" id="PRO_5042989150" description="Secreted protein" evidence="1">
    <location>
        <begin position="22"/>
        <end position="78"/>
    </location>
</feature>
<evidence type="ECO:0000256" key="1">
    <source>
        <dbReference type="SAM" id="SignalP"/>
    </source>
</evidence>
<proteinExistence type="predicted"/>
<organism evidence="2 3">
    <name type="scientific">Canavalia gladiata</name>
    <name type="common">Sword bean</name>
    <name type="synonym">Dolichos gladiatus</name>
    <dbReference type="NCBI Taxonomy" id="3824"/>
    <lineage>
        <taxon>Eukaryota</taxon>
        <taxon>Viridiplantae</taxon>
        <taxon>Streptophyta</taxon>
        <taxon>Embryophyta</taxon>
        <taxon>Tracheophyta</taxon>
        <taxon>Spermatophyta</taxon>
        <taxon>Magnoliopsida</taxon>
        <taxon>eudicotyledons</taxon>
        <taxon>Gunneridae</taxon>
        <taxon>Pentapetalae</taxon>
        <taxon>rosids</taxon>
        <taxon>fabids</taxon>
        <taxon>Fabales</taxon>
        <taxon>Fabaceae</taxon>
        <taxon>Papilionoideae</taxon>
        <taxon>50 kb inversion clade</taxon>
        <taxon>NPAAA clade</taxon>
        <taxon>indigoferoid/millettioid clade</taxon>
        <taxon>Phaseoleae</taxon>
        <taxon>Canavalia</taxon>
    </lineage>
</organism>
<sequence length="78" mass="8750">MRYINVLGFVCYFLCFPIAREDEEEEESKSNPICVSAHQKGGLSISYPNKHTLNNAIYNSKDCSGIGSRLLRFSVNSS</sequence>
<comment type="caution">
    <text evidence="2">The sequence shown here is derived from an EMBL/GenBank/DDBJ whole genome shotgun (WGS) entry which is preliminary data.</text>
</comment>
<evidence type="ECO:0008006" key="4">
    <source>
        <dbReference type="Google" id="ProtNLM"/>
    </source>
</evidence>
<dbReference type="AlphaFoldDB" id="A0AAN9M7E6"/>
<evidence type="ECO:0000313" key="2">
    <source>
        <dbReference type="EMBL" id="KAK7349139.1"/>
    </source>
</evidence>
<evidence type="ECO:0000313" key="3">
    <source>
        <dbReference type="Proteomes" id="UP001367508"/>
    </source>
</evidence>
<feature type="signal peptide" evidence="1">
    <location>
        <begin position="1"/>
        <end position="21"/>
    </location>
</feature>
<protein>
    <recommendedName>
        <fullName evidence="4">Secreted protein</fullName>
    </recommendedName>
</protein>
<keyword evidence="1" id="KW-0732">Signal</keyword>